<feature type="non-terminal residue" evidence="7">
    <location>
        <position position="1"/>
    </location>
</feature>
<evidence type="ECO:0000313" key="8">
    <source>
        <dbReference type="Proteomes" id="UP000886611"/>
    </source>
</evidence>
<feature type="compositionally biased region" description="Polar residues" evidence="5">
    <location>
        <begin position="426"/>
        <end position="437"/>
    </location>
</feature>
<evidence type="ECO:0000256" key="1">
    <source>
        <dbReference type="ARBA" id="ARBA00009036"/>
    </source>
</evidence>
<name>A0A8X8BUT9_POLSE</name>
<keyword evidence="2" id="KW-0175">Coiled coil</keyword>
<dbReference type="SUPFAM" id="SSF57997">
    <property type="entry name" value="Tropomyosin"/>
    <property type="match status" value="2"/>
</dbReference>
<feature type="domain" description="Beta-lactamase-related" evidence="6">
    <location>
        <begin position="300"/>
        <end position="391"/>
    </location>
</feature>
<dbReference type="PRINTS" id="PR00194">
    <property type="entry name" value="TROPOMYOSIN"/>
</dbReference>
<evidence type="ECO:0000256" key="3">
    <source>
        <dbReference type="ARBA" id="ARBA00023179"/>
    </source>
</evidence>
<feature type="compositionally biased region" description="Basic and acidic residues" evidence="5">
    <location>
        <begin position="438"/>
        <end position="453"/>
    </location>
</feature>
<feature type="domain" description="Beta-lactamase-related" evidence="6">
    <location>
        <begin position="467"/>
        <end position="703"/>
    </location>
</feature>
<evidence type="ECO:0000259" key="6">
    <source>
        <dbReference type="Pfam" id="PF00144"/>
    </source>
</evidence>
<accession>A0A8X8BUT9</accession>
<dbReference type="FunFam" id="1.20.5.170:FF:000001">
    <property type="entry name" value="Tropomyosin alpha-1 chain isoform 1"/>
    <property type="match status" value="1"/>
</dbReference>
<gene>
    <name evidence="7" type="primary">Lactb</name>
    <name evidence="7" type="ORF">GTO96_0006251</name>
</gene>
<dbReference type="AlphaFoldDB" id="A0A8X8BUT9"/>
<evidence type="ECO:0000256" key="5">
    <source>
        <dbReference type="SAM" id="MobiDB-lite"/>
    </source>
</evidence>
<dbReference type="Gene3D" id="1.20.5.170">
    <property type="match status" value="1"/>
</dbReference>
<feature type="compositionally biased region" description="Basic and acidic residues" evidence="5">
    <location>
        <begin position="379"/>
        <end position="396"/>
    </location>
</feature>
<dbReference type="Gene3D" id="1.20.5.340">
    <property type="match status" value="1"/>
</dbReference>
<keyword evidence="3" id="KW-0514">Muscle protein</keyword>
<dbReference type="Gene3D" id="1.20.5.1160">
    <property type="entry name" value="Vasodilator-stimulated phosphoprotein"/>
    <property type="match status" value="1"/>
</dbReference>
<protein>
    <submittedName>
        <fullName evidence="7">LACTB protein</fullName>
    </submittedName>
</protein>
<dbReference type="EMBL" id="JAATIS010000094">
    <property type="protein sequence ID" value="KAG2471268.1"/>
    <property type="molecule type" value="Genomic_DNA"/>
</dbReference>
<dbReference type="InterPro" id="IPR001466">
    <property type="entry name" value="Beta-lactam-related"/>
</dbReference>
<organism evidence="7 8">
    <name type="scientific">Polypterus senegalus</name>
    <name type="common">Senegal bichir</name>
    <dbReference type="NCBI Taxonomy" id="55291"/>
    <lineage>
        <taxon>Eukaryota</taxon>
        <taxon>Metazoa</taxon>
        <taxon>Chordata</taxon>
        <taxon>Craniata</taxon>
        <taxon>Vertebrata</taxon>
        <taxon>Euteleostomi</taxon>
        <taxon>Actinopterygii</taxon>
        <taxon>Polypteriformes</taxon>
        <taxon>Polypteridae</taxon>
        <taxon>Polypterus</taxon>
    </lineage>
</organism>
<dbReference type="Gene3D" id="3.40.710.10">
    <property type="entry name" value="DD-peptidase/beta-lactamase superfamily"/>
    <property type="match status" value="2"/>
</dbReference>
<proteinExistence type="inferred from homology"/>
<keyword evidence="8" id="KW-1185">Reference proteome</keyword>
<dbReference type="GO" id="GO:0005739">
    <property type="term" value="C:mitochondrion"/>
    <property type="evidence" value="ECO:0007669"/>
    <property type="project" value="TreeGrafter"/>
</dbReference>
<dbReference type="PANTHER" id="PTHR46520:SF1">
    <property type="entry name" value="SERINE BETA-LACTAMASE-LIKE PROTEIN LACTB, MITOCHONDRIAL"/>
    <property type="match status" value="1"/>
</dbReference>
<evidence type="ECO:0000256" key="4">
    <source>
        <dbReference type="RuleBase" id="RU004515"/>
    </source>
</evidence>
<evidence type="ECO:0000313" key="7">
    <source>
        <dbReference type="EMBL" id="KAG2471268.1"/>
    </source>
</evidence>
<dbReference type="InterPro" id="IPR012338">
    <property type="entry name" value="Beta-lactam/transpept-like"/>
</dbReference>
<dbReference type="GO" id="GO:0006508">
    <property type="term" value="P:proteolysis"/>
    <property type="evidence" value="ECO:0007669"/>
    <property type="project" value="TreeGrafter"/>
</dbReference>
<reference evidence="7 8" key="1">
    <citation type="journal article" date="2021" name="Cell">
        <title>Tracing the genetic footprints of vertebrate landing in non-teleost ray-finned fishes.</title>
        <authorList>
            <person name="Bi X."/>
            <person name="Wang K."/>
            <person name="Yang L."/>
            <person name="Pan H."/>
            <person name="Jiang H."/>
            <person name="Wei Q."/>
            <person name="Fang M."/>
            <person name="Yu H."/>
            <person name="Zhu C."/>
            <person name="Cai Y."/>
            <person name="He Y."/>
            <person name="Gan X."/>
            <person name="Zeng H."/>
            <person name="Yu D."/>
            <person name="Zhu Y."/>
            <person name="Jiang H."/>
            <person name="Qiu Q."/>
            <person name="Yang H."/>
            <person name="Zhang Y.E."/>
            <person name="Wang W."/>
            <person name="Zhu M."/>
            <person name="He S."/>
            <person name="Zhang G."/>
        </authorList>
    </citation>
    <scope>NUCLEOTIDE SEQUENCE [LARGE SCALE GENOMIC DNA]</scope>
    <source>
        <strain evidence="7">Bchr_013</strain>
    </source>
</reference>
<dbReference type="GO" id="GO:0008233">
    <property type="term" value="F:peptidase activity"/>
    <property type="evidence" value="ECO:0007669"/>
    <property type="project" value="TreeGrafter"/>
</dbReference>
<feature type="compositionally biased region" description="Basic and acidic residues" evidence="5">
    <location>
        <begin position="404"/>
        <end position="424"/>
    </location>
</feature>
<dbReference type="FunFam" id="1.20.5.1160:FF:000013">
    <property type="entry name" value="Tropomyosin 1 (alpha)"/>
    <property type="match status" value="1"/>
</dbReference>
<feature type="region of interest" description="Disordered" evidence="5">
    <location>
        <begin position="377"/>
        <end position="453"/>
    </location>
</feature>
<dbReference type="Pfam" id="PF00144">
    <property type="entry name" value="Beta-lactamase"/>
    <property type="match status" value="2"/>
</dbReference>
<sequence length="726" mass="82840">MDAIKKKMQMLKLDKENALDRAEQAEADKKAAEDRSKQLEDEINQLEKKLRITEDERDKLAEEFHTAEEKLLSAEEIATKLEDELVALQKKLKATEDELDKYSEALKDAQEKLELAEKKATDAEGDVASLNRRIQLVEEELDRAQERLATALQKLEEAEKAADESERGMKVIENRALKDEEKMELQEIQLKEAKHIAEEADRKYEEATRKLVIIEGDLERTEERAELSESKCAELEEELKTVTNNLKSLEAQAEKYSQKEDKYEEEIKVLTDKLKEAETRAEFAERTVAKLEKSIDDLEGFGFADVENRVPCKPETMMRIASISKTLTVSAVAKLWEQGKLDLDAPVQKYVPVFPEKKYQGESVKITTRMLVSHLSGIRHYEKDPNKVKEEKEKTNQKQKMKKEKAINDGNDSKTEPGNSERKKSMMTNKNHISSSDLQHDNADVKEKPSKLSTNKKEFEQEEYYLKEKFDSVTDALKLFKDDPLIFKPGSQFLYSTHAFTLLSAVVEGASGQKFLDHMMALFHDLGMLNTVPDENDPIIYNRSRYYRFNKKGRLVNCPYVDNSYKWAGGGFLSTVGDLLQFGNATLYSYQMQQEINENYCQNLPGYLKPVTVKEMWTPVANTEMPKDKDMKYGMGWVVVEKKQRCGSCHIARHCISHTGAAVGASSILLVLPDDQTYATPSSGQDTCSFPRGVVVSIICNMQSASFQKTAQKIAMEFEKAERHCQ</sequence>
<dbReference type="GO" id="GO:0019216">
    <property type="term" value="P:regulation of lipid metabolic process"/>
    <property type="evidence" value="ECO:0007669"/>
    <property type="project" value="TreeGrafter"/>
</dbReference>
<feature type="non-terminal residue" evidence="7">
    <location>
        <position position="726"/>
    </location>
</feature>
<feature type="region of interest" description="Disordered" evidence="5">
    <location>
        <begin position="15"/>
        <end position="40"/>
    </location>
</feature>
<dbReference type="PANTHER" id="PTHR46520">
    <property type="entry name" value="SERINE BETA-LACTAMASE-LIKE PROTEIN LACTB, MITOCHONDRIAL"/>
    <property type="match status" value="1"/>
</dbReference>
<dbReference type="InterPro" id="IPR000533">
    <property type="entry name" value="Tropomyosin"/>
</dbReference>
<dbReference type="FunFam" id="1.20.5.340:FF:000032">
    <property type="entry name" value="Tropomyosin alpha-1 chain"/>
    <property type="match status" value="1"/>
</dbReference>
<comment type="similarity">
    <text evidence="1 4">Belongs to the tropomyosin family.</text>
</comment>
<comment type="caution">
    <text evidence="7">The sequence shown here is derived from an EMBL/GenBank/DDBJ whole genome shotgun (WGS) entry which is preliminary data.</text>
</comment>
<dbReference type="SUPFAM" id="SSF56601">
    <property type="entry name" value="beta-lactamase/transpeptidase-like"/>
    <property type="match status" value="1"/>
</dbReference>
<dbReference type="PROSITE" id="PS00326">
    <property type="entry name" value="TROPOMYOSIN"/>
    <property type="match status" value="1"/>
</dbReference>
<dbReference type="Proteomes" id="UP000886611">
    <property type="component" value="Unassembled WGS sequence"/>
</dbReference>
<evidence type="ECO:0000256" key="2">
    <source>
        <dbReference type="ARBA" id="ARBA00023054"/>
    </source>
</evidence>
<dbReference type="Pfam" id="PF00261">
    <property type="entry name" value="Tropomyosin"/>
    <property type="match status" value="2"/>
</dbReference>
<dbReference type="InterPro" id="IPR052794">
    <property type="entry name" value="Mito_Ser_Protease_LACTB"/>
</dbReference>